<sequence>MEPDVDVRLRLMQQKLELTRQSHARAQPRPPAIARPSDAAPPHLAYAPHPPDPRARAFAAAAVLQQHQRVHRALDENLELERQLAAARQARYRAASLAHGAHLRAGAPRETPFEAAMRHNAERQTDLLAALAARGGACAEAPAAPAGNAANDAGNRAASTTDKPSPAANPSALARLEQKGMIVRADERAGADARARADEAKAGARGAEAEAKAVAEAAEAEARRAGRALTDEELALLQEVHEALAESDSESGWSDGSSESGGGDGDGGRRERQRRKRAERSAAAATALGGFDLALRVVRFVARLRALSASAPRRAAEMRAHAERTLEANSIGAIAWLRRSARTVLHSLLNDGARLSLDLRKERAGGGGGRGGGGGGGGASGVGAGLLALLGLGDGGGGGESGEPERGALTAENRAPPAGSGPYGAPVMRLRVRARAIVDGLLERTPGAVPRPLLIFARAYSSGDNPHFARALRATVAAQHDGDVPIAARAPAPTPAPAPAPALAPVEAAGERAGAPTLVAAGALPAVRPAESGESGEPGEPGGSGARGADARRASGERTDDARGAELETPRGAAPRRAGSAVRLLPAAIAPGALAPLLKADAIAFEALSPEVGLLLNAEALAAAWPAVEELQGKLLLWVAELDHAANAILHGTGGALAVPSDAEMQRELDAAGASAGAVRRVSIPLTRTMAARRVSRRASNPSAPLNLNQPLARGAGGDGALALRPSDGSGARLSGGSGRGPAPGAALSRQGTQQRATAIGRVPTSGRAALAPVRDDE</sequence>
<feature type="region of interest" description="Disordered" evidence="1">
    <location>
        <begin position="16"/>
        <end position="52"/>
    </location>
</feature>
<evidence type="ECO:0000313" key="2">
    <source>
        <dbReference type="EMBL" id="KAG8459593.1"/>
    </source>
</evidence>
<name>A0A8J6C9N5_DIALT</name>
<feature type="region of interest" description="Disordered" evidence="1">
    <location>
        <begin position="693"/>
        <end position="778"/>
    </location>
</feature>
<feature type="compositionally biased region" description="Polar residues" evidence="1">
    <location>
        <begin position="698"/>
        <end position="710"/>
    </location>
</feature>
<feature type="region of interest" description="Disordered" evidence="1">
    <location>
        <begin position="243"/>
        <end position="278"/>
    </location>
</feature>
<proteinExistence type="predicted"/>
<feature type="region of interest" description="Disordered" evidence="1">
    <location>
        <begin position="141"/>
        <end position="169"/>
    </location>
</feature>
<dbReference type="OrthoDB" id="10680406at2759"/>
<feature type="compositionally biased region" description="Low complexity" evidence="1">
    <location>
        <begin position="721"/>
        <end position="733"/>
    </location>
</feature>
<feature type="compositionally biased region" description="Basic and acidic residues" evidence="1">
    <location>
        <begin position="549"/>
        <end position="569"/>
    </location>
</feature>
<feature type="compositionally biased region" description="Pro residues" evidence="1">
    <location>
        <begin position="492"/>
        <end position="502"/>
    </location>
</feature>
<dbReference type="Proteomes" id="UP000751190">
    <property type="component" value="Unassembled WGS sequence"/>
</dbReference>
<keyword evidence="3" id="KW-1185">Reference proteome</keyword>
<accession>A0A8J6C9N5</accession>
<feature type="compositionally biased region" description="Low complexity" evidence="1">
    <location>
        <begin position="141"/>
        <end position="158"/>
    </location>
</feature>
<gene>
    <name evidence="2" type="ORF">KFE25_000949</name>
</gene>
<dbReference type="EMBL" id="JAGTXO010000039">
    <property type="protein sequence ID" value="KAG8459593.1"/>
    <property type="molecule type" value="Genomic_DNA"/>
</dbReference>
<evidence type="ECO:0000313" key="3">
    <source>
        <dbReference type="Proteomes" id="UP000751190"/>
    </source>
</evidence>
<protein>
    <submittedName>
        <fullName evidence="2">Uncharacterized protein</fullName>
    </submittedName>
</protein>
<comment type="caution">
    <text evidence="2">The sequence shown here is derived from an EMBL/GenBank/DDBJ whole genome shotgun (WGS) entry which is preliminary data.</text>
</comment>
<feature type="region of interest" description="Disordered" evidence="1">
    <location>
        <begin position="486"/>
        <end position="509"/>
    </location>
</feature>
<feature type="compositionally biased region" description="Low complexity" evidence="1">
    <location>
        <begin position="34"/>
        <end position="47"/>
    </location>
</feature>
<dbReference type="AlphaFoldDB" id="A0A8J6C9N5"/>
<feature type="region of interest" description="Disordered" evidence="1">
    <location>
        <begin position="395"/>
        <end position="423"/>
    </location>
</feature>
<organism evidence="2 3">
    <name type="scientific">Diacronema lutheri</name>
    <name type="common">Unicellular marine alga</name>
    <name type="synonym">Monochrysis lutheri</name>
    <dbReference type="NCBI Taxonomy" id="2081491"/>
    <lineage>
        <taxon>Eukaryota</taxon>
        <taxon>Haptista</taxon>
        <taxon>Haptophyta</taxon>
        <taxon>Pavlovophyceae</taxon>
        <taxon>Pavlovales</taxon>
        <taxon>Pavlovaceae</taxon>
        <taxon>Diacronema</taxon>
    </lineage>
</organism>
<reference evidence="2" key="1">
    <citation type="submission" date="2021-05" db="EMBL/GenBank/DDBJ databases">
        <title>The genome of the haptophyte Pavlova lutheri (Diacronema luteri, Pavlovales) - a model for lipid biosynthesis in eukaryotic algae.</title>
        <authorList>
            <person name="Hulatt C.J."/>
            <person name="Posewitz M.C."/>
        </authorList>
    </citation>
    <scope>NUCLEOTIDE SEQUENCE</scope>
    <source>
        <strain evidence="2">NIVA-4/92</strain>
    </source>
</reference>
<evidence type="ECO:0000256" key="1">
    <source>
        <dbReference type="SAM" id="MobiDB-lite"/>
    </source>
</evidence>
<feature type="region of interest" description="Disordered" evidence="1">
    <location>
        <begin position="528"/>
        <end position="578"/>
    </location>
</feature>